<proteinExistence type="predicted"/>
<dbReference type="EMBL" id="BLXT01006579">
    <property type="protein sequence ID" value="GFO32251.1"/>
    <property type="molecule type" value="Genomic_DNA"/>
</dbReference>
<dbReference type="AlphaFoldDB" id="A0AAV4CKV7"/>
<evidence type="ECO:0000313" key="1">
    <source>
        <dbReference type="EMBL" id="GFO32251.1"/>
    </source>
</evidence>
<gene>
    <name evidence="1" type="ORF">PoB_005875600</name>
</gene>
<dbReference type="Proteomes" id="UP000735302">
    <property type="component" value="Unassembled WGS sequence"/>
</dbReference>
<accession>A0AAV4CKV7</accession>
<comment type="caution">
    <text evidence="1">The sequence shown here is derived from an EMBL/GenBank/DDBJ whole genome shotgun (WGS) entry which is preliminary data.</text>
</comment>
<keyword evidence="2" id="KW-1185">Reference proteome</keyword>
<name>A0AAV4CKV7_9GAST</name>
<sequence>MEDGCGRGCRYKCHINFNQQKREGIFHGFWKLSDTQRQWDFLATHVTEFEAKRASHAEKSSSRRQKSKEWTLPLDVNNVAVCKTFFLDTLNISEARVITAIKKKVSGISFTSGDVRERHHTRPTKNSIERDAVKAHIESFPTVESHYYRHSTQRRYLEADLSLQMMHRLYAEGRPNALSLTSYKTSFYSEYNIGFHKPKKDVCDFCSTHLQAIKVDPNINQEAYLQHRKGIDTIRQSKKSIKRRVRQTNDEAGATFDLEEVLPTPKSNESCLYYKRKLNTYNLTVFDFDDVQARNFVWNERQAKRGSNEIASCVYKYLLNKAAEGKRKVYLFSTPAQVKIEIRTF</sequence>
<dbReference type="PANTHER" id="PTHR10773">
    <property type="entry name" value="DNA-DIRECTED RNA POLYMERASES I, II, AND III SUBUNIT RPABC2"/>
    <property type="match status" value="1"/>
</dbReference>
<organism evidence="1 2">
    <name type="scientific">Plakobranchus ocellatus</name>
    <dbReference type="NCBI Taxonomy" id="259542"/>
    <lineage>
        <taxon>Eukaryota</taxon>
        <taxon>Metazoa</taxon>
        <taxon>Spiralia</taxon>
        <taxon>Lophotrochozoa</taxon>
        <taxon>Mollusca</taxon>
        <taxon>Gastropoda</taxon>
        <taxon>Heterobranchia</taxon>
        <taxon>Euthyneura</taxon>
        <taxon>Panpulmonata</taxon>
        <taxon>Sacoglossa</taxon>
        <taxon>Placobranchoidea</taxon>
        <taxon>Plakobranchidae</taxon>
        <taxon>Plakobranchus</taxon>
    </lineage>
</organism>
<dbReference type="PANTHER" id="PTHR10773:SF19">
    <property type="match status" value="1"/>
</dbReference>
<protein>
    <submittedName>
        <fullName evidence="1">DNA repair protein rhp54</fullName>
    </submittedName>
</protein>
<evidence type="ECO:0000313" key="2">
    <source>
        <dbReference type="Proteomes" id="UP000735302"/>
    </source>
</evidence>
<reference evidence="1 2" key="1">
    <citation type="journal article" date="2021" name="Elife">
        <title>Chloroplast acquisition without the gene transfer in kleptoplastic sea slugs, Plakobranchus ocellatus.</title>
        <authorList>
            <person name="Maeda T."/>
            <person name="Takahashi S."/>
            <person name="Yoshida T."/>
            <person name="Shimamura S."/>
            <person name="Takaki Y."/>
            <person name="Nagai Y."/>
            <person name="Toyoda A."/>
            <person name="Suzuki Y."/>
            <person name="Arimoto A."/>
            <person name="Ishii H."/>
            <person name="Satoh N."/>
            <person name="Nishiyama T."/>
            <person name="Hasebe M."/>
            <person name="Maruyama T."/>
            <person name="Minagawa J."/>
            <person name="Obokata J."/>
            <person name="Shigenobu S."/>
        </authorList>
    </citation>
    <scope>NUCLEOTIDE SEQUENCE [LARGE SCALE GENOMIC DNA]</scope>
</reference>